<evidence type="ECO:0000256" key="3">
    <source>
        <dbReference type="ARBA" id="ARBA00022806"/>
    </source>
</evidence>
<proteinExistence type="predicted"/>
<keyword evidence="3 7" id="KW-0347">Helicase</keyword>
<evidence type="ECO:0000259" key="5">
    <source>
        <dbReference type="PROSITE" id="PS51192"/>
    </source>
</evidence>
<dbReference type="Gene3D" id="3.40.50.300">
    <property type="entry name" value="P-loop containing nucleotide triphosphate hydrolases"/>
    <property type="match status" value="2"/>
</dbReference>
<gene>
    <name evidence="7" type="ORF">SOO65_09850</name>
</gene>
<dbReference type="InterPro" id="IPR011545">
    <property type="entry name" value="DEAD/DEAH_box_helicase_dom"/>
</dbReference>
<evidence type="ECO:0000256" key="1">
    <source>
        <dbReference type="ARBA" id="ARBA00022741"/>
    </source>
</evidence>
<dbReference type="PANTHER" id="PTHR43519">
    <property type="entry name" value="ATP-DEPENDENT RNA HELICASE HRPB"/>
    <property type="match status" value="1"/>
</dbReference>
<dbReference type="SMART" id="SM00487">
    <property type="entry name" value="DEXDc"/>
    <property type="match status" value="1"/>
</dbReference>
<sequence length="768" mass="88369">MQIKVPLPIDSFLPGISDAVREHSTILVKASPGSGKTTRLPWALVKNLGGRVVVLEPRRIAAKLAAQRIADEEELTLGKEVGYHFRFDKNVTDSTSLIFYTEGTFLKRFLGDSELKGVDIVILDEFHERHLDTDLALALLRDLQSKRKDLKVIIMSATLDTRMLDNFPDSKTIEIEGVNYPVEISYLPNTPSVLNQSLEAKVKKAVESALDKPGDILVFLPGMREMLRVQDVLSGPFEVFLLHADLTKEEQAQALGPSSKRKIILSTNIAESSVTLPGIRIVIDSGIQREAHYSPWNGLKFIEDTPVTKSSAIQRAGRAGRTAPGECLRLYSQQDFNEREEHTIPEIFRADLTDIYLLIKGTGLTPMWFHPPTKDKWDKAQALCERLGATDENGITKIGKRMLELPLSARLSRILLEGENLPQKSKERLLRFICEDIENDRTGNLYRRLQFYIKNSGTENTPWEKCLLVGFVDQVARLRQKQRDFIHYSGKTIRAHNSLENIHGDFYIIFDITQRQEAIKVFPVEEEWFWDLDPFPFTEEEEVETGEKILLKRKTKLGSIVIEESPVKLVWTELNESFKTKISDLSRSQFKSELEKFKETPVFERLYYWAKKKNKDIENIELSALGYFDYAGELNWNNIESYFKSEIEANLDVDNLDRELPSKINLGGRRELIVHYPMNMDPYLEAPIQDFYGLNDTPSIMQGQVPLTLKLLGPHKRPIQVTKDLKNFWAKTYQEMKKEYQRDYPRHYWPDKPWEAKPFLLKSHLPKA</sequence>
<evidence type="ECO:0000313" key="8">
    <source>
        <dbReference type="Proteomes" id="UP001324634"/>
    </source>
</evidence>
<keyword evidence="2" id="KW-0378">Hydrolase</keyword>
<dbReference type="KEGG" id="psti:SOO65_09850"/>
<keyword evidence="4" id="KW-0067">ATP-binding</keyword>
<dbReference type="SMART" id="SM00490">
    <property type="entry name" value="HELICc"/>
    <property type="match status" value="1"/>
</dbReference>
<dbReference type="Pfam" id="PF08482">
    <property type="entry name" value="HrpB_C"/>
    <property type="match status" value="1"/>
</dbReference>
<dbReference type="GO" id="GO:0003676">
    <property type="term" value="F:nucleic acid binding"/>
    <property type="evidence" value="ECO:0007669"/>
    <property type="project" value="InterPro"/>
</dbReference>
<dbReference type="InterPro" id="IPR010225">
    <property type="entry name" value="HrpB"/>
</dbReference>
<dbReference type="GO" id="GO:0004386">
    <property type="term" value="F:helicase activity"/>
    <property type="evidence" value="ECO:0007669"/>
    <property type="project" value="UniProtKB-KW"/>
</dbReference>
<dbReference type="PROSITE" id="PS51194">
    <property type="entry name" value="HELICASE_CTER"/>
    <property type="match status" value="1"/>
</dbReference>
<evidence type="ECO:0000256" key="4">
    <source>
        <dbReference type="ARBA" id="ARBA00022840"/>
    </source>
</evidence>
<evidence type="ECO:0000313" key="7">
    <source>
        <dbReference type="EMBL" id="WPU67055.1"/>
    </source>
</evidence>
<feature type="domain" description="Helicase C-terminal" evidence="6">
    <location>
        <begin position="201"/>
        <end position="363"/>
    </location>
</feature>
<dbReference type="InterPro" id="IPR027417">
    <property type="entry name" value="P-loop_NTPase"/>
</dbReference>
<dbReference type="AlphaFoldDB" id="A0AAX4HV50"/>
<dbReference type="PANTHER" id="PTHR43519:SF1">
    <property type="entry name" value="ATP-DEPENDENT RNA HELICASE HRPB"/>
    <property type="match status" value="1"/>
</dbReference>
<dbReference type="SUPFAM" id="SSF52540">
    <property type="entry name" value="P-loop containing nucleoside triphosphate hydrolases"/>
    <property type="match status" value="1"/>
</dbReference>
<evidence type="ECO:0000259" key="6">
    <source>
        <dbReference type="PROSITE" id="PS51194"/>
    </source>
</evidence>
<dbReference type="InterPro" id="IPR013689">
    <property type="entry name" value="RNA_helicase_ATP-dep_HrpB_C"/>
</dbReference>
<protein>
    <submittedName>
        <fullName evidence="7">ATP-dependent helicase C-terminal domain-containing protein</fullName>
    </submittedName>
</protein>
<dbReference type="Pfam" id="PF00270">
    <property type="entry name" value="DEAD"/>
    <property type="match status" value="1"/>
</dbReference>
<dbReference type="Gene3D" id="1.20.120.1080">
    <property type="match status" value="1"/>
</dbReference>
<keyword evidence="8" id="KW-1185">Reference proteome</keyword>
<dbReference type="GO" id="GO:0005524">
    <property type="term" value="F:ATP binding"/>
    <property type="evidence" value="ECO:0007669"/>
    <property type="project" value="UniProtKB-KW"/>
</dbReference>
<dbReference type="InterPro" id="IPR001650">
    <property type="entry name" value="Helicase_C-like"/>
</dbReference>
<keyword evidence="1" id="KW-0547">Nucleotide-binding</keyword>
<dbReference type="PROSITE" id="PS51192">
    <property type="entry name" value="HELICASE_ATP_BIND_1"/>
    <property type="match status" value="1"/>
</dbReference>
<dbReference type="Pfam" id="PF00271">
    <property type="entry name" value="Helicase_C"/>
    <property type="match status" value="1"/>
</dbReference>
<dbReference type="EMBL" id="CP139487">
    <property type="protein sequence ID" value="WPU67055.1"/>
    <property type="molecule type" value="Genomic_DNA"/>
</dbReference>
<accession>A0AAX4HV50</accession>
<dbReference type="PIRSF" id="PIRSF005496">
    <property type="entry name" value="ATP_hel_hrpB"/>
    <property type="match status" value="1"/>
</dbReference>
<dbReference type="RefSeq" id="WP_321399868.1">
    <property type="nucleotide sequence ID" value="NZ_CP139487.1"/>
</dbReference>
<feature type="domain" description="Helicase ATP-binding" evidence="5">
    <location>
        <begin position="17"/>
        <end position="177"/>
    </location>
</feature>
<reference evidence="7 8" key="1">
    <citation type="submission" date="2023-11" db="EMBL/GenBank/DDBJ databases">
        <title>Peredibacter starrii A3.12.</title>
        <authorList>
            <person name="Mitchell R.J."/>
        </authorList>
    </citation>
    <scope>NUCLEOTIDE SEQUENCE [LARGE SCALE GENOMIC DNA]</scope>
    <source>
        <strain evidence="7 8">A3.12</strain>
    </source>
</reference>
<organism evidence="7 8">
    <name type="scientific">Peredibacter starrii</name>
    <dbReference type="NCBI Taxonomy" id="28202"/>
    <lineage>
        <taxon>Bacteria</taxon>
        <taxon>Pseudomonadati</taxon>
        <taxon>Bdellovibrionota</taxon>
        <taxon>Bacteriovoracia</taxon>
        <taxon>Bacteriovoracales</taxon>
        <taxon>Bacteriovoracaceae</taxon>
        <taxon>Peredibacter</taxon>
    </lineage>
</organism>
<dbReference type="CDD" id="cd18791">
    <property type="entry name" value="SF2_C_RHA"/>
    <property type="match status" value="1"/>
</dbReference>
<name>A0AAX4HV50_9BACT</name>
<dbReference type="Proteomes" id="UP001324634">
    <property type="component" value="Chromosome"/>
</dbReference>
<dbReference type="InterPro" id="IPR014001">
    <property type="entry name" value="Helicase_ATP-bd"/>
</dbReference>
<evidence type="ECO:0000256" key="2">
    <source>
        <dbReference type="ARBA" id="ARBA00022801"/>
    </source>
</evidence>
<dbReference type="GO" id="GO:0016787">
    <property type="term" value="F:hydrolase activity"/>
    <property type="evidence" value="ECO:0007669"/>
    <property type="project" value="UniProtKB-KW"/>
</dbReference>